<dbReference type="EMBL" id="JAJKBJ010000032">
    <property type="protein sequence ID" value="MCL9685629.1"/>
    <property type="molecule type" value="Genomic_DNA"/>
</dbReference>
<sequence>MNIPQETVVFETREGQFTQKIIIGNHVLTADEPIINGGKDTGPSPYDFLLAALGSCTSMTLRMYAKLKKFPLEQVTVRLKHEKIHVEDCIGCENNNSKIDHIERLIELEGGLTQEQRIQLLEIANKCPVHRTLTSKTMITTKLVENQSK</sequence>
<evidence type="ECO:0000313" key="1">
    <source>
        <dbReference type="EMBL" id="MCL9685629.1"/>
    </source>
</evidence>
<dbReference type="RefSeq" id="WP_250424507.1">
    <property type="nucleotide sequence ID" value="NZ_JAJKBJ010000032.1"/>
</dbReference>
<reference evidence="1" key="1">
    <citation type="submission" date="2021-11" db="EMBL/GenBank/DDBJ databases">
        <title>Legionella maioricencis sp. nov., a new species isolated from hot water samples in Mallorca.</title>
        <authorList>
            <person name="Crespi S."/>
            <person name="Drasar V."/>
            <person name="Salva-Serra F."/>
            <person name="Jaen-Luchoro D."/>
            <person name="Pineiro-Iglesias B."/>
            <person name="Aliaga F."/>
            <person name="Fernandez-Juarez V."/>
            <person name="Coll G."/>
            <person name="Moore E.R.B."/>
            <person name="Bennasar-Figueras A."/>
        </authorList>
    </citation>
    <scope>NUCLEOTIDE SEQUENCE</scope>
    <source>
        <strain evidence="1">HCPI-6</strain>
    </source>
</reference>
<dbReference type="PANTHER" id="PTHR39624:SF2">
    <property type="entry name" value="OSMC-LIKE PROTEIN"/>
    <property type="match status" value="1"/>
</dbReference>
<protein>
    <submittedName>
        <fullName evidence="1">OsmC family protein</fullName>
    </submittedName>
</protein>
<evidence type="ECO:0000313" key="2">
    <source>
        <dbReference type="Proteomes" id="UP001139721"/>
    </source>
</evidence>
<accession>A0A9X2D313</accession>
<dbReference type="InterPro" id="IPR036102">
    <property type="entry name" value="OsmC/Ohrsf"/>
</dbReference>
<dbReference type="InterPro" id="IPR003718">
    <property type="entry name" value="OsmC/Ohr_fam"/>
</dbReference>
<proteinExistence type="predicted"/>
<dbReference type="SUPFAM" id="SSF82784">
    <property type="entry name" value="OsmC-like"/>
    <property type="match status" value="1"/>
</dbReference>
<dbReference type="AlphaFoldDB" id="A0A9X2D313"/>
<name>A0A9X2D313_9GAMM</name>
<dbReference type="PANTHER" id="PTHR39624">
    <property type="entry name" value="PROTEIN INVOLVED IN RIMO-MEDIATED BETA-METHYLTHIOLATION OF RIBOSOMAL PROTEIN S12 YCAO"/>
    <property type="match status" value="1"/>
</dbReference>
<organism evidence="1 2">
    <name type="scientific">Legionella maioricensis</name>
    <dbReference type="NCBI Taxonomy" id="2896528"/>
    <lineage>
        <taxon>Bacteria</taxon>
        <taxon>Pseudomonadati</taxon>
        <taxon>Pseudomonadota</taxon>
        <taxon>Gammaproteobacteria</taxon>
        <taxon>Legionellales</taxon>
        <taxon>Legionellaceae</taxon>
        <taxon>Legionella</taxon>
    </lineage>
</organism>
<dbReference type="InterPro" id="IPR015946">
    <property type="entry name" value="KH_dom-like_a/b"/>
</dbReference>
<gene>
    <name evidence="1" type="ORF">LOX96_16130</name>
</gene>
<dbReference type="Proteomes" id="UP001139721">
    <property type="component" value="Unassembled WGS sequence"/>
</dbReference>
<dbReference type="Pfam" id="PF02566">
    <property type="entry name" value="OsmC"/>
    <property type="match status" value="1"/>
</dbReference>
<comment type="caution">
    <text evidence="1">The sequence shown here is derived from an EMBL/GenBank/DDBJ whole genome shotgun (WGS) entry which is preliminary data.</text>
</comment>
<keyword evidence="2" id="KW-1185">Reference proteome</keyword>
<dbReference type="Gene3D" id="3.30.300.20">
    <property type="match status" value="1"/>
</dbReference>